<dbReference type="PROSITE" id="PS50075">
    <property type="entry name" value="CARRIER"/>
    <property type="match status" value="1"/>
</dbReference>
<dbReference type="SUPFAM" id="SSF56801">
    <property type="entry name" value="Acetyl-CoA synthetase-like"/>
    <property type="match status" value="1"/>
</dbReference>
<dbReference type="SUPFAM" id="SSF47336">
    <property type="entry name" value="ACP-like"/>
    <property type="match status" value="1"/>
</dbReference>
<protein>
    <submittedName>
        <fullName evidence="5">Amino acid adenylation</fullName>
    </submittedName>
</protein>
<dbReference type="InterPro" id="IPR010071">
    <property type="entry name" value="AA_adenyl_dom"/>
</dbReference>
<evidence type="ECO:0000256" key="2">
    <source>
        <dbReference type="ARBA" id="ARBA00022553"/>
    </source>
</evidence>
<evidence type="ECO:0000259" key="4">
    <source>
        <dbReference type="PROSITE" id="PS50075"/>
    </source>
</evidence>
<dbReference type="GO" id="GO:0016874">
    <property type="term" value="F:ligase activity"/>
    <property type="evidence" value="ECO:0007669"/>
    <property type="project" value="UniProtKB-KW"/>
</dbReference>
<evidence type="ECO:0000256" key="3">
    <source>
        <dbReference type="ARBA" id="ARBA00022598"/>
    </source>
</evidence>
<dbReference type="NCBIfam" id="TIGR01733">
    <property type="entry name" value="AA-adenyl-dom"/>
    <property type="match status" value="1"/>
</dbReference>
<dbReference type="InterPro" id="IPR036291">
    <property type="entry name" value="NAD(P)-bd_dom_sf"/>
</dbReference>
<dbReference type="Proteomes" id="UP000799536">
    <property type="component" value="Unassembled WGS sequence"/>
</dbReference>
<dbReference type="InterPro" id="IPR042099">
    <property type="entry name" value="ANL_N_sf"/>
</dbReference>
<keyword evidence="6" id="KW-1185">Reference proteome</keyword>
<dbReference type="Pfam" id="PF00501">
    <property type="entry name" value="AMP-binding"/>
    <property type="match status" value="1"/>
</dbReference>
<sequence length="1048" mass="114676">MTVPSTTNPQTPLLDWKKLLHLNRPLPSMRNECIHSEIQRQSEKHADKLALISSTGNLTYRKLDQVARRLATLLTSHGVGPETIVPLCFEKSNWMIVSMLAVLKAGGAFVAVDPDQPVSRTKDILNQINAHLVLSSPAKARVFSGLAVEVLHIDDSSSQTWPDTGWVASSVTPQNAAYIIFTSGSTGVPKGVLVEHRSFCSGVTLHAPAQYMDEHTRSLQFAAYTHDTSLAEILTTLMVGGTVCTPSEHQRKNSLTEFIEENKINWAVLTPTFLTTISPEDVPSLQVVVLAGERLSQSNILLWAEAVKLLSGYGVSECSVCTTISKPLRPETPASHIGLPAGGICWIVDPSNTDILLPIGEVGEILIEGPTVARGYINNPTATQKAFIDAPKWLAPTIAAGQNVKLYRTGDLGRQNPDGTLDFVSRIDSQIKISGRRIELGEIEHHLAALDQVRLCMVLYSCVGAYRNELVAIVQLHRASNERVMSGPAIALRQDSADQIKIMSEKMKKSAPAYMVPTAWLVIENFPLLPSAKLDRKAVTRWLESQDYRIHVKPLADVVPLNDHVALQVAAAVANVLSKTQSTAEDEPVRDTTFAVEGLDSIKAISLMRKLQKQFGVKIPVPHLLEINAKPTTIAEHIRVAREADLSVYQAPETDTWKRFSHLRDGLDERLGDAVPRSISHARQSTVFLTGATGYLGQDILRLLLRRNCKVIALVRASSLAEGRRKLIERAVAHKWWREAYSPLLEIWLGDLSQPNLGLSHLHWSTLRGHHQAEPIDTIIHNGATVHWTSGANALWSVNVESTTSLLTATLDSSRLRNFIYVSGGANLPGPMDAQLRIASDGYTQTKLTAQALVQHVAAKASALGLHVNVVKPGFIIGDKDGGANTRDYLWRYVACVARLGVYDHSTAKHWISMATAAHVASVVVDSMTSPLTNSNNASNPIALHAGLSELSLWTILKTHFQYPLRPVSHNTWIATLQADLDASREKHLLWPLYGVLEQQGFGIGRALANGEKIGDGDVDEELKEAIVGNVEGLRGVGFMEMEIEVEA</sequence>
<feature type="domain" description="Carrier" evidence="4">
    <location>
        <begin position="563"/>
        <end position="645"/>
    </location>
</feature>
<dbReference type="Gene3D" id="1.10.1200.10">
    <property type="entry name" value="ACP-like"/>
    <property type="match status" value="1"/>
</dbReference>
<dbReference type="SUPFAM" id="SSF51735">
    <property type="entry name" value="NAD(P)-binding Rossmann-fold domains"/>
    <property type="match status" value="1"/>
</dbReference>
<dbReference type="FunFam" id="3.40.50.12780:FF:000014">
    <property type="entry name" value="Nonribosomal peptide synthetase 1"/>
    <property type="match status" value="1"/>
</dbReference>
<dbReference type="PANTHER" id="PTHR44845:SF4">
    <property type="entry name" value="NONRIBOSOMAL PEPTIDE SYNTHASE INPA"/>
    <property type="match status" value="1"/>
</dbReference>
<dbReference type="Pfam" id="PF07993">
    <property type="entry name" value="NAD_binding_4"/>
    <property type="match status" value="1"/>
</dbReference>
<evidence type="ECO:0000256" key="1">
    <source>
        <dbReference type="ARBA" id="ARBA00022450"/>
    </source>
</evidence>
<dbReference type="InterPro" id="IPR013120">
    <property type="entry name" value="FAR_NAD-bd"/>
</dbReference>
<dbReference type="OrthoDB" id="416786at2759"/>
<dbReference type="Gene3D" id="3.30.300.30">
    <property type="match status" value="1"/>
</dbReference>
<evidence type="ECO:0000313" key="6">
    <source>
        <dbReference type="Proteomes" id="UP000799536"/>
    </source>
</evidence>
<dbReference type="AlphaFoldDB" id="A0A9P4MNJ7"/>
<dbReference type="FunFam" id="3.30.300.30:FF:000015">
    <property type="entry name" value="Nonribosomal peptide synthase SidD"/>
    <property type="match status" value="1"/>
</dbReference>
<name>A0A9P4MNJ7_9PLEO</name>
<keyword evidence="1" id="KW-0596">Phosphopantetheine</keyword>
<dbReference type="PROSITE" id="PS00455">
    <property type="entry name" value="AMP_BINDING"/>
    <property type="match status" value="1"/>
</dbReference>
<proteinExistence type="predicted"/>
<keyword evidence="2" id="KW-0597">Phosphoprotein</keyword>
<dbReference type="Gene3D" id="3.40.50.720">
    <property type="entry name" value="NAD(P)-binding Rossmann-like Domain"/>
    <property type="match status" value="1"/>
</dbReference>
<dbReference type="InterPro" id="IPR009081">
    <property type="entry name" value="PP-bd_ACP"/>
</dbReference>
<dbReference type="InterPro" id="IPR036736">
    <property type="entry name" value="ACP-like_sf"/>
</dbReference>
<dbReference type="InterPro" id="IPR045851">
    <property type="entry name" value="AMP-bd_C_sf"/>
</dbReference>
<dbReference type="CDD" id="cd05918">
    <property type="entry name" value="A_NRPS_SidN3_like"/>
    <property type="match status" value="1"/>
</dbReference>
<organism evidence="5 6">
    <name type="scientific">Delitschia confertaspora ATCC 74209</name>
    <dbReference type="NCBI Taxonomy" id="1513339"/>
    <lineage>
        <taxon>Eukaryota</taxon>
        <taxon>Fungi</taxon>
        <taxon>Dikarya</taxon>
        <taxon>Ascomycota</taxon>
        <taxon>Pezizomycotina</taxon>
        <taxon>Dothideomycetes</taxon>
        <taxon>Pleosporomycetidae</taxon>
        <taxon>Pleosporales</taxon>
        <taxon>Delitschiaceae</taxon>
        <taxon>Delitschia</taxon>
    </lineage>
</organism>
<dbReference type="Gene3D" id="3.40.50.12780">
    <property type="entry name" value="N-terminal domain of ligase-like"/>
    <property type="match status" value="1"/>
</dbReference>
<dbReference type="Pfam" id="PF00550">
    <property type="entry name" value="PP-binding"/>
    <property type="match status" value="1"/>
</dbReference>
<gene>
    <name evidence="5" type="ORF">GQ43DRAFT_111695</name>
</gene>
<keyword evidence="3" id="KW-0436">Ligase</keyword>
<dbReference type="InterPro" id="IPR020845">
    <property type="entry name" value="AMP-binding_CS"/>
</dbReference>
<reference evidence="5" key="1">
    <citation type="journal article" date="2020" name="Stud. Mycol.">
        <title>101 Dothideomycetes genomes: a test case for predicting lifestyles and emergence of pathogens.</title>
        <authorList>
            <person name="Haridas S."/>
            <person name="Albert R."/>
            <person name="Binder M."/>
            <person name="Bloem J."/>
            <person name="Labutti K."/>
            <person name="Salamov A."/>
            <person name="Andreopoulos B."/>
            <person name="Baker S."/>
            <person name="Barry K."/>
            <person name="Bills G."/>
            <person name="Bluhm B."/>
            <person name="Cannon C."/>
            <person name="Castanera R."/>
            <person name="Culley D."/>
            <person name="Daum C."/>
            <person name="Ezra D."/>
            <person name="Gonzalez J."/>
            <person name="Henrissat B."/>
            <person name="Kuo A."/>
            <person name="Liang C."/>
            <person name="Lipzen A."/>
            <person name="Lutzoni F."/>
            <person name="Magnuson J."/>
            <person name="Mondo S."/>
            <person name="Nolan M."/>
            <person name="Ohm R."/>
            <person name="Pangilinan J."/>
            <person name="Park H.-J."/>
            <person name="Ramirez L."/>
            <person name="Alfaro M."/>
            <person name="Sun H."/>
            <person name="Tritt A."/>
            <person name="Yoshinaga Y."/>
            <person name="Zwiers L.-H."/>
            <person name="Turgeon B."/>
            <person name="Goodwin S."/>
            <person name="Spatafora J."/>
            <person name="Crous P."/>
            <person name="Grigoriev I."/>
        </authorList>
    </citation>
    <scope>NUCLEOTIDE SEQUENCE</scope>
    <source>
        <strain evidence="5">ATCC 74209</strain>
    </source>
</reference>
<evidence type="ECO:0000313" key="5">
    <source>
        <dbReference type="EMBL" id="KAF2199584.1"/>
    </source>
</evidence>
<dbReference type="EMBL" id="ML994067">
    <property type="protein sequence ID" value="KAF2199584.1"/>
    <property type="molecule type" value="Genomic_DNA"/>
</dbReference>
<dbReference type="InterPro" id="IPR000873">
    <property type="entry name" value="AMP-dep_synth/lig_dom"/>
</dbReference>
<dbReference type="PANTHER" id="PTHR44845">
    <property type="entry name" value="CARRIER DOMAIN-CONTAINING PROTEIN"/>
    <property type="match status" value="1"/>
</dbReference>
<accession>A0A9P4MNJ7</accession>
<comment type="caution">
    <text evidence="5">The sequence shown here is derived from an EMBL/GenBank/DDBJ whole genome shotgun (WGS) entry which is preliminary data.</text>
</comment>